<evidence type="ECO:0000256" key="1">
    <source>
        <dbReference type="SAM" id="Coils"/>
    </source>
</evidence>
<evidence type="ECO:0000313" key="2">
    <source>
        <dbReference type="EMBL" id="AYO30220.1"/>
    </source>
</evidence>
<dbReference type="KEGG" id="bacg:D2962_05950"/>
<dbReference type="RefSeq" id="WP_122014455.1">
    <property type="nucleotide sequence ID" value="NZ_CP033169.1"/>
</dbReference>
<proteinExistence type="predicted"/>
<dbReference type="Proteomes" id="UP000280960">
    <property type="component" value="Chromosome"/>
</dbReference>
<name>A0A3G2R428_9FIRM</name>
<keyword evidence="1" id="KW-0175">Coiled coil</keyword>
<keyword evidence="3" id="KW-1185">Reference proteome</keyword>
<protein>
    <submittedName>
        <fullName evidence="2">Histidine kinase</fullName>
    </submittedName>
</protein>
<feature type="coiled-coil region" evidence="1">
    <location>
        <begin position="55"/>
        <end position="89"/>
    </location>
</feature>
<dbReference type="AlphaFoldDB" id="A0A3G2R428"/>
<keyword evidence="2" id="KW-0418">Kinase</keyword>
<accession>A0A3G2R428</accession>
<dbReference type="SUPFAM" id="SSF46955">
    <property type="entry name" value="Putative DNA-binding domain"/>
    <property type="match status" value="1"/>
</dbReference>
<dbReference type="GO" id="GO:0016301">
    <property type="term" value="F:kinase activity"/>
    <property type="evidence" value="ECO:0007669"/>
    <property type="project" value="UniProtKB-KW"/>
</dbReference>
<evidence type="ECO:0000313" key="3">
    <source>
        <dbReference type="Proteomes" id="UP000280960"/>
    </source>
</evidence>
<gene>
    <name evidence="2" type="ORF">D2962_05950</name>
</gene>
<keyword evidence="2" id="KW-0808">Transferase</keyword>
<sequence>MDRLLTQQDLAKRWQVSVRAIEKWRAEGILQPAKGIPAIRFTPEYIAELEGVELAKTSPLQVKRLEREIEDLRRENEELKGIIAKVLAETSKVINL</sequence>
<dbReference type="InterPro" id="IPR009061">
    <property type="entry name" value="DNA-bd_dom_put_sf"/>
</dbReference>
<reference evidence="2 3" key="1">
    <citation type="submission" date="2018-10" db="EMBL/GenBank/DDBJ databases">
        <authorList>
            <person name="Zhang X."/>
        </authorList>
    </citation>
    <scope>NUCLEOTIDE SEQUENCE [LARGE SCALE GENOMIC DNA]</scope>
    <source>
        <strain evidence="2 3">SK-G1</strain>
    </source>
</reference>
<organism evidence="2 3">
    <name type="scientific">Biomaibacter acetigenes</name>
    <dbReference type="NCBI Taxonomy" id="2316383"/>
    <lineage>
        <taxon>Bacteria</taxon>
        <taxon>Bacillati</taxon>
        <taxon>Bacillota</taxon>
        <taxon>Clostridia</taxon>
        <taxon>Thermosediminibacterales</taxon>
        <taxon>Tepidanaerobacteraceae</taxon>
        <taxon>Biomaibacter</taxon>
    </lineage>
</organism>
<dbReference type="EMBL" id="CP033169">
    <property type="protein sequence ID" value="AYO30220.1"/>
    <property type="molecule type" value="Genomic_DNA"/>
</dbReference>